<feature type="region of interest" description="Disordered" evidence="1">
    <location>
        <begin position="1"/>
        <end position="39"/>
    </location>
</feature>
<organism evidence="2">
    <name type="scientific">Zea mays</name>
    <name type="common">Maize</name>
    <dbReference type="NCBI Taxonomy" id="4577"/>
    <lineage>
        <taxon>Eukaryota</taxon>
        <taxon>Viridiplantae</taxon>
        <taxon>Streptophyta</taxon>
        <taxon>Embryophyta</taxon>
        <taxon>Tracheophyta</taxon>
        <taxon>Spermatophyta</taxon>
        <taxon>Magnoliopsida</taxon>
        <taxon>Liliopsida</taxon>
        <taxon>Poales</taxon>
        <taxon>Poaceae</taxon>
        <taxon>PACMAD clade</taxon>
        <taxon>Panicoideae</taxon>
        <taxon>Andropogonodae</taxon>
        <taxon>Andropogoneae</taxon>
        <taxon>Tripsacinae</taxon>
        <taxon>Zea</taxon>
    </lineage>
</organism>
<dbReference type="EMBL" id="CM007649">
    <property type="protein sequence ID" value="ONM39006.1"/>
    <property type="molecule type" value="Genomic_DNA"/>
</dbReference>
<dbReference type="ExpressionAtlas" id="A0A1D6NEU5">
    <property type="expression patterns" value="baseline and differential"/>
</dbReference>
<dbReference type="InParanoid" id="A0A1D6NEU5"/>
<sequence>MPPPRPTHPPLPSPLPPGPPPLSARRLPLPPNRPAPTSLLLAPPSSPARALALLFPDSSAHLFPSLPSVSPFATSYPAHTPVPSPLAAAASFALLLPSSHLIFLSAHPSPSNSSVHLRAYSLAPAPAFPRFAPASLSFKRHASAAGLPLQDLPFGIGVRLAGGVNAVSLLSLSTGQIWVLSPKLAADGRTVELHKCAVVELEPARPVYAMEVAMGRLLLGEVGGLRVFPLRGLMKGGKERDVKKEVAVVVGRKGCHKKNGMLNGLVVPVNRVSYGGNGEGDFVSTCKLTTLRVKQSSGSYCSFSLAFQNDDQKSEGSMELLNSVKAISIHPLSNNKFLVLDSSGVLHVFIFSTTQMVSRGAIKQCSENIHTYRLHYPMKVQLSAVFSVTSIKTQFFWVSDGGHTVHVMSAVETESPNGDNGDVTGERELAPIKLSGEILLKQSLQAKELRTLYLSPRIQFLSLVKATCFCMELLEFGSLSCMGMVQDFAALDGLLAKDRMSFGDFEDELIHQSLKS</sequence>
<name>A0A1D6NEU5_MAIZE</name>
<reference evidence="2" key="1">
    <citation type="submission" date="2015-12" db="EMBL/GenBank/DDBJ databases">
        <title>Update maize B73 reference genome by single molecule sequencing technologies.</title>
        <authorList>
            <consortium name="Maize Genome Sequencing Project"/>
            <person name="Ware D."/>
        </authorList>
    </citation>
    <scope>NUCLEOTIDE SEQUENCE [LARGE SCALE GENOMIC DNA]</scope>
    <source>
        <tissue evidence="2">Seedling</tissue>
    </source>
</reference>
<evidence type="ECO:0000313" key="2">
    <source>
        <dbReference type="EMBL" id="ONM39006.1"/>
    </source>
</evidence>
<accession>A0A1D6NEU5</accession>
<gene>
    <name evidence="2" type="ORF">ZEAMMB73_Zm00001d043776</name>
</gene>
<feature type="compositionally biased region" description="Pro residues" evidence="1">
    <location>
        <begin position="1"/>
        <end position="34"/>
    </location>
</feature>
<protein>
    <submittedName>
        <fullName evidence="2">Uncharacterized protein</fullName>
    </submittedName>
</protein>
<dbReference type="PANTHER" id="PTHR37383:SF1">
    <property type="entry name" value="OS01G0694200 PROTEIN"/>
    <property type="match status" value="1"/>
</dbReference>
<proteinExistence type="predicted"/>
<evidence type="ECO:0000256" key="1">
    <source>
        <dbReference type="SAM" id="MobiDB-lite"/>
    </source>
</evidence>
<dbReference type="AlphaFoldDB" id="A0A1D6NEU5"/>
<dbReference type="STRING" id="4577.A0A1D6NEU5"/>
<dbReference type="PANTHER" id="PTHR37383">
    <property type="entry name" value="OS01G0694200 PROTEIN"/>
    <property type="match status" value="1"/>
</dbReference>